<dbReference type="EMBL" id="JAHSPG010000001">
    <property type="protein sequence ID" value="MBV4355798.1"/>
    <property type="molecule type" value="Genomic_DNA"/>
</dbReference>
<gene>
    <name evidence="2" type="ORF">KTO63_01470</name>
</gene>
<comment type="caution">
    <text evidence="2">The sequence shown here is derived from an EMBL/GenBank/DDBJ whole genome shotgun (WGS) entry which is preliminary data.</text>
</comment>
<organism evidence="2 3">
    <name type="scientific">Pinibacter aurantiacus</name>
    <dbReference type="NCBI Taxonomy" id="2851599"/>
    <lineage>
        <taxon>Bacteria</taxon>
        <taxon>Pseudomonadati</taxon>
        <taxon>Bacteroidota</taxon>
        <taxon>Chitinophagia</taxon>
        <taxon>Chitinophagales</taxon>
        <taxon>Chitinophagaceae</taxon>
        <taxon>Pinibacter</taxon>
    </lineage>
</organism>
<name>A0A9E2S5X0_9BACT</name>
<evidence type="ECO:0000313" key="2">
    <source>
        <dbReference type="EMBL" id="MBV4355798.1"/>
    </source>
</evidence>
<evidence type="ECO:0000313" key="3">
    <source>
        <dbReference type="Proteomes" id="UP000812270"/>
    </source>
</evidence>
<dbReference type="AlphaFoldDB" id="A0A9E2S5X0"/>
<evidence type="ECO:0008006" key="4">
    <source>
        <dbReference type="Google" id="ProtNLM"/>
    </source>
</evidence>
<reference evidence="2" key="1">
    <citation type="submission" date="2021-06" db="EMBL/GenBank/DDBJ databases">
        <authorList>
            <person name="Huq M.A."/>
        </authorList>
    </citation>
    <scope>NUCLEOTIDE SEQUENCE</scope>
    <source>
        <strain evidence="2">MAH-26</strain>
    </source>
</reference>
<dbReference type="PROSITE" id="PS51257">
    <property type="entry name" value="PROKAR_LIPOPROTEIN"/>
    <property type="match status" value="1"/>
</dbReference>
<dbReference type="Proteomes" id="UP000812270">
    <property type="component" value="Unassembled WGS sequence"/>
</dbReference>
<protein>
    <recommendedName>
        <fullName evidence="4">DUF3828 domain-containing protein</fullName>
    </recommendedName>
</protein>
<feature type="signal peptide" evidence="1">
    <location>
        <begin position="1"/>
        <end position="21"/>
    </location>
</feature>
<sequence length="203" mass="23377">MRSLPIFTVIIFALSIGCNEAATTSSKSKTDTLVAKSDFDSTQESIAAKKVVYNFFSWYLKEADSIISPQMVNNFGGDYDSTKFYSVNFVETEKYLSKLQHTGYISQHYLDYWRSYFKQADEDFKKNPENDGPPAYFDYDFVMLGQDIIDRKELQEAKAKVSFPDHSKALVLMPFSENDKMQYFLSNNNGKWQIDSIGREPSK</sequence>
<dbReference type="RefSeq" id="WP_217789343.1">
    <property type="nucleotide sequence ID" value="NZ_JAHSPG010000001.1"/>
</dbReference>
<feature type="chain" id="PRO_5039571498" description="DUF3828 domain-containing protein" evidence="1">
    <location>
        <begin position="22"/>
        <end position="203"/>
    </location>
</feature>
<keyword evidence="3" id="KW-1185">Reference proteome</keyword>
<proteinExistence type="predicted"/>
<evidence type="ECO:0000256" key="1">
    <source>
        <dbReference type="SAM" id="SignalP"/>
    </source>
</evidence>
<accession>A0A9E2S5X0</accession>
<keyword evidence="1" id="KW-0732">Signal</keyword>